<feature type="signal peptide" evidence="1">
    <location>
        <begin position="1"/>
        <end position="21"/>
    </location>
</feature>
<dbReference type="RefSeq" id="WP_379043205.1">
    <property type="nucleotide sequence ID" value="NZ_JBHSKW010000028.1"/>
</dbReference>
<accession>A0ABW5TRT7</accession>
<gene>
    <name evidence="2" type="ORF">ACFSSE_07660</name>
</gene>
<keyword evidence="1" id="KW-0732">Signal</keyword>
<dbReference type="NCBIfam" id="TIGR03511">
    <property type="entry name" value="GldH_lipo"/>
    <property type="match status" value="1"/>
</dbReference>
<keyword evidence="3" id="KW-1185">Reference proteome</keyword>
<keyword evidence="2" id="KW-0449">Lipoprotein</keyword>
<dbReference type="PROSITE" id="PS51257">
    <property type="entry name" value="PROKAR_LIPOPROTEIN"/>
    <property type="match status" value="1"/>
</dbReference>
<evidence type="ECO:0000313" key="3">
    <source>
        <dbReference type="Proteomes" id="UP001597546"/>
    </source>
</evidence>
<dbReference type="Pfam" id="PF14109">
    <property type="entry name" value="GldH_lipo"/>
    <property type="match status" value="1"/>
</dbReference>
<sequence length="157" mass="18115">MHFFKRIFFLGLTLSVLQACNTDNVVVDSFEKIPKETWSYINPIKASVTVTDSTKAYNIYVNFRHTSDYKYANIWLRFHIIGPNKKDIPLRQEFQLAEADGKWLGTGSGNLYNYQLIFKDGYKFPGNGKYTLIVEQNMRDNPLKAISDVGLYVELAK</sequence>
<feature type="chain" id="PRO_5045183315" evidence="1">
    <location>
        <begin position="22"/>
        <end position="157"/>
    </location>
</feature>
<proteinExistence type="predicted"/>
<evidence type="ECO:0000313" key="2">
    <source>
        <dbReference type="EMBL" id="MFD2731579.1"/>
    </source>
</evidence>
<name>A0ABW5TRT7_9SPHI</name>
<dbReference type="InterPro" id="IPR020018">
    <property type="entry name" value="Motility-assoc_lipoprot_GldH"/>
</dbReference>
<dbReference type="Proteomes" id="UP001597546">
    <property type="component" value="Unassembled WGS sequence"/>
</dbReference>
<protein>
    <submittedName>
        <fullName evidence="2">Gliding motility lipoprotein GldH</fullName>
    </submittedName>
</protein>
<dbReference type="EMBL" id="JBHULV010000023">
    <property type="protein sequence ID" value="MFD2731579.1"/>
    <property type="molecule type" value="Genomic_DNA"/>
</dbReference>
<organism evidence="2 3">
    <name type="scientific">Pedobacter alpinus</name>
    <dbReference type="NCBI Taxonomy" id="1590643"/>
    <lineage>
        <taxon>Bacteria</taxon>
        <taxon>Pseudomonadati</taxon>
        <taxon>Bacteroidota</taxon>
        <taxon>Sphingobacteriia</taxon>
        <taxon>Sphingobacteriales</taxon>
        <taxon>Sphingobacteriaceae</taxon>
        <taxon>Pedobacter</taxon>
    </lineage>
</organism>
<comment type="caution">
    <text evidence="2">The sequence shown here is derived from an EMBL/GenBank/DDBJ whole genome shotgun (WGS) entry which is preliminary data.</text>
</comment>
<reference evidence="3" key="1">
    <citation type="journal article" date="2019" name="Int. J. Syst. Evol. Microbiol.">
        <title>The Global Catalogue of Microorganisms (GCM) 10K type strain sequencing project: providing services to taxonomists for standard genome sequencing and annotation.</title>
        <authorList>
            <consortium name="The Broad Institute Genomics Platform"/>
            <consortium name="The Broad Institute Genome Sequencing Center for Infectious Disease"/>
            <person name="Wu L."/>
            <person name="Ma J."/>
        </authorList>
    </citation>
    <scope>NUCLEOTIDE SEQUENCE [LARGE SCALE GENOMIC DNA]</scope>
    <source>
        <strain evidence="3">KCTC 42456</strain>
    </source>
</reference>
<evidence type="ECO:0000256" key="1">
    <source>
        <dbReference type="SAM" id="SignalP"/>
    </source>
</evidence>